<keyword evidence="6" id="KW-0282">Flagellum</keyword>
<dbReference type="HAMAP" id="MF_00724">
    <property type="entry name" value="FliE"/>
    <property type="match status" value="1"/>
</dbReference>
<dbReference type="RefSeq" id="WP_298874667.1">
    <property type="nucleotide sequence ID" value="NZ_JAWDIT010000001.1"/>
</dbReference>
<dbReference type="PANTHER" id="PTHR34653">
    <property type="match status" value="1"/>
</dbReference>
<keyword evidence="6" id="KW-0966">Cell projection</keyword>
<proteinExistence type="inferred from homology"/>
<dbReference type="InterPro" id="IPR001624">
    <property type="entry name" value="FliE"/>
</dbReference>
<sequence length="108" mass="11094">MSTPIEPVAAWGVSPLAPLSFETTPAPSGVDATAGAQPFAASLTAAVENLQQLQSTSNELAVQAVTGDLDDIHKATLASSRAGVTLDLMVAVRDRGVAAFNDIMRMQA</sequence>
<accession>A0ABU3SHZ6</accession>
<keyword evidence="6" id="KW-0969">Cilium</keyword>
<organism evidence="6 7">
    <name type="scientific">Microbacterium phycohabitans</name>
    <dbReference type="NCBI Taxonomy" id="3075993"/>
    <lineage>
        <taxon>Bacteria</taxon>
        <taxon>Bacillati</taxon>
        <taxon>Actinomycetota</taxon>
        <taxon>Actinomycetes</taxon>
        <taxon>Micrococcales</taxon>
        <taxon>Microbacteriaceae</taxon>
        <taxon>Microbacterium</taxon>
    </lineage>
</organism>
<comment type="caution">
    <text evidence="6">The sequence shown here is derived from an EMBL/GenBank/DDBJ whole genome shotgun (WGS) entry which is preliminary data.</text>
</comment>
<evidence type="ECO:0000256" key="1">
    <source>
        <dbReference type="ARBA" id="ARBA00004117"/>
    </source>
</evidence>
<protein>
    <recommendedName>
        <fullName evidence="4 5">Flagellar hook-basal body complex protein FliE</fullName>
    </recommendedName>
</protein>
<dbReference type="Proteomes" id="UP001261125">
    <property type="component" value="Unassembled WGS sequence"/>
</dbReference>
<dbReference type="PANTHER" id="PTHR34653:SF1">
    <property type="entry name" value="FLAGELLAR HOOK-BASAL BODY COMPLEX PROTEIN FLIE"/>
    <property type="match status" value="1"/>
</dbReference>
<evidence type="ECO:0000313" key="7">
    <source>
        <dbReference type="Proteomes" id="UP001261125"/>
    </source>
</evidence>
<dbReference type="PRINTS" id="PR01006">
    <property type="entry name" value="FLGHOOKFLIE"/>
</dbReference>
<comment type="subcellular location">
    <subcellularLocation>
        <location evidence="1 4">Bacterial flagellum basal body</location>
    </subcellularLocation>
</comment>
<dbReference type="EMBL" id="JAWDIT010000001">
    <property type="protein sequence ID" value="MDU0344344.1"/>
    <property type="molecule type" value="Genomic_DNA"/>
</dbReference>
<keyword evidence="7" id="KW-1185">Reference proteome</keyword>
<name>A0ABU3SHZ6_9MICO</name>
<evidence type="ECO:0000256" key="4">
    <source>
        <dbReference type="HAMAP-Rule" id="MF_00724"/>
    </source>
</evidence>
<keyword evidence="3 4" id="KW-0975">Bacterial flagellum</keyword>
<evidence type="ECO:0000256" key="3">
    <source>
        <dbReference type="ARBA" id="ARBA00023143"/>
    </source>
</evidence>
<dbReference type="NCBIfam" id="TIGR00205">
    <property type="entry name" value="fliE"/>
    <property type="match status" value="1"/>
</dbReference>
<evidence type="ECO:0000313" key="6">
    <source>
        <dbReference type="EMBL" id="MDU0344344.1"/>
    </source>
</evidence>
<dbReference type="Pfam" id="PF02049">
    <property type="entry name" value="FliE"/>
    <property type="match status" value="1"/>
</dbReference>
<evidence type="ECO:0000256" key="2">
    <source>
        <dbReference type="ARBA" id="ARBA00009272"/>
    </source>
</evidence>
<evidence type="ECO:0000256" key="5">
    <source>
        <dbReference type="NCBIfam" id="TIGR00205"/>
    </source>
</evidence>
<comment type="similarity">
    <text evidence="2 4">Belongs to the FliE family.</text>
</comment>
<reference evidence="6 7" key="1">
    <citation type="submission" date="2023-09" db="EMBL/GenBank/DDBJ databases">
        <title>Microbacterium fusihabitans sp. nov., Microbacterium phycihabitans sp. nov., and Microbacterium cervinum sp. nov., isolated from dried seaweeds of beach.</title>
        <authorList>
            <person name="Lee S.D."/>
        </authorList>
    </citation>
    <scope>NUCLEOTIDE SEQUENCE [LARGE SCALE GENOMIC DNA]</scope>
    <source>
        <strain evidence="6 7">KSW2-29</strain>
    </source>
</reference>
<gene>
    <name evidence="4 6" type="primary">fliE</name>
    <name evidence="6" type="ORF">RWH44_01395</name>
</gene>